<dbReference type="GO" id="GO:0003723">
    <property type="term" value="F:RNA binding"/>
    <property type="evidence" value="ECO:0007669"/>
    <property type="project" value="InterPro"/>
</dbReference>
<dbReference type="Pfam" id="PF01399">
    <property type="entry name" value="PCI"/>
    <property type="match status" value="1"/>
</dbReference>
<dbReference type="EMBL" id="KE346366">
    <property type="protein sequence ID" value="KJE94252.1"/>
    <property type="molecule type" value="Genomic_DNA"/>
</dbReference>
<dbReference type="SMART" id="SM00753">
    <property type="entry name" value="PAM"/>
    <property type="match status" value="1"/>
</dbReference>
<dbReference type="PANTHER" id="PTHR12732">
    <property type="entry name" value="UNCHARACTERIZED PROTEASOME COMPONENT REGION PCI-CONTAINING"/>
    <property type="match status" value="1"/>
</dbReference>
<evidence type="ECO:0000259" key="1">
    <source>
        <dbReference type="PROSITE" id="PS50250"/>
    </source>
</evidence>
<dbReference type="eggNOG" id="KOG2688">
    <property type="taxonomic scope" value="Eukaryota"/>
</dbReference>
<evidence type="ECO:0000313" key="3">
    <source>
        <dbReference type="Proteomes" id="UP000008743"/>
    </source>
</evidence>
<dbReference type="PANTHER" id="PTHR12732:SF0">
    <property type="entry name" value="PCI DOMAIN-CONTAINING PROTEIN 2"/>
    <property type="match status" value="1"/>
</dbReference>
<dbReference type="Proteomes" id="UP000008743">
    <property type="component" value="Unassembled WGS sequence"/>
</dbReference>
<dbReference type="RefSeq" id="XP_004347672.2">
    <property type="nucleotide sequence ID" value="XM_004347622.2"/>
</dbReference>
<feature type="domain" description="PCI" evidence="1">
    <location>
        <begin position="234"/>
        <end position="414"/>
    </location>
</feature>
<dbReference type="GO" id="GO:0070390">
    <property type="term" value="C:transcription export complex 2"/>
    <property type="evidence" value="ECO:0007669"/>
    <property type="project" value="TreeGrafter"/>
</dbReference>
<proteinExistence type="predicted"/>
<evidence type="ECO:0000313" key="2">
    <source>
        <dbReference type="EMBL" id="KJE94252.1"/>
    </source>
</evidence>
<reference evidence="3" key="1">
    <citation type="submission" date="2011-02" db="EMBL/GenBank/DDBJ databases">
        <title>The Genome Sequence of Capsaspora owczarzaki ATCC 30864.</title>
        <authorList>
            <person name="Russ C."/>
            <person name="Cuomo C."/>
            <person name="Burger G."/>
            <person name="Gray M.W."/>
            <person name="Holland P.W.H."/>
            <person name="King N."/>
            <person name="Lang F.B.F."/>
            <person name="Roger A.J."/>
            <person name="Ruiz-Trillo I."/>
            <person name="Young S.K."/>
            <person name="Zeng Q."/>
            <person name="Gargeya S."/>
            <person name="Alvarado L."/>
            <person name="Berlin A."/>
            <person name="Chapman S.B."/>
            <person name="Chen Z."/>
            <person name="Freedman E."/>
            <person name="Gellesch M."/>
            <person name="Goldberg J."/>
            <person name="Griggs A."/>
            <person name="Gujja S."/>
            <person name="Heilman E."/>
            <person name="Heiman D."/>
            <person name="Howarth C."/>
            <person name="Mehta T."/>
            <person name="Neiman D."/>
            <person name="Pearson M."/>
            <person name="Roberts A."/>
            <person name="Saif S."/>
            <person name="Shea T."/>
            <person name="Shenoy N."/>
            <person name="Sisk P."/>
            <person name="Stolte C."/>
            <person name="Sykes S."/>
            <person name="White J."/>
            <person name="Yandava C."/>
            <person name="Haas B."/>
            <person name="Nusbaum C."/>
            <person name="Birren B."/>
        </authorList>
    </citation>
    <scope>NUCLEOTIDE SEQUENCE</scope>
    <source>
        <strain evidence="3">ATCC 30864</strain>
    </source>
</reference>
<dbReference type="STRING" id="595528.A0A0D2VSV8"/>
<gene>
    <name evidence="2" type="ORF">CAOG_004921</name>
</gene>
<dbReference type="GO" id="GO:0003690">
    <property type="term" value="F:double-stranded DNA binding"/>
    <property type="evidence" value="ECO:0007669"/>
    <property type="project" value="InterPro"/>
</dbReference>
<dbReference type="FunCoup" id="A0A0D2VSV8">
    <property type="interactions" value="467"/>
</dbReference>
<sequence length="420" mass="46925">MDQYIRMAGSELARRNGLGFGQLLSLAGSHLSPSNARFRGQLLDLSQRPGALQAFWDQNGLRSAGSAVEDKYQDAVLWHLHAAGALLKYEQAGTGSGSQSALLQEAYAAQANLVKSVLLALNRDESNWMVETVKAITVDLRSTAIRADDDLIAQRRKPVNRDEAGRTLMEAFKACSDRNPLETTKRLGCLHVANQLLKLYFNLNNFQQSINLIKNVKAGGNVLSLDHFPVSHVVTFRFFHGRVLLLEGNYLEAEKELGLALDRCHRNCISHRRLILLYLIPVRLLLGRIPQAALLSKYRLAQFVDIVTAVRQGNIRLLNSALATHQAFFIKRGIYLVLEKLQLLCMRTLFKKVHAILNDAKLPVSAFVTALNWMGIDADMDEAECLLATLISEKRIKGYIAHQRNILVLSKNQPFPPLTL</sequence>
<accession>A0A0D2VSV8</accession>
<dbReference type="InterPro" id="IPR045114">
    <property type="entry name" value="Csn12-like"/>
</dbReference>
<keyword evidence="3" id="KW-1185">Reference proteome</keyword>
<dbReference type="OrthoDB" id="10252687at2759"/>
<dbReference type="InParanoid" id="A0A0D2VSV8"/>
<dbReference type="InterPro" id="IPR000717">
    <property type="entry name" value="PCI_dom"/>
</dbReference>
<organism evidence="2 3">
    <name type="scientific">Capsaspora owczarzaki (strain ATCC 30864)</name>
    <dbReference type="NCBI Taxonomy" id="595528"/>
    <lineage>
        <taxon>Eukaryota</taxon>
        <taxon>Filasterea</taxon>
        <taxon>Capsaspora</taxon>
    </lineage>
</organism>
<dbReference type="AlphaFoldDB" id="A0A0D2VSV8"/>
<name>A0A0D2VSV8_CAPO3</name>
<dbReference type="PROSITE" id="PS50250">
    <property type="entry name" value="PCI"/>
    <property type="match status" value="1"/>
</dbReference>
<dbReference type="Gene3D" id="1.10.10.10">
    <property type="entry name" value="Winged helix-like DNA-binding domain superfamily/Winged helix DNA-binding domain"/>
    <property type="match status" value="1"/>
</dbReference>
<dbReference type="InterPro" id="IPR036388">
    <property type="entry name" value="WH-like_DNA-bd_sf"/>
</dbReference>
<dbReference type="PhylomeDB" id="A0A0D2VSV8"/>
<dbReference type="GO" id="GO:0000973">
    <property type="term" value="P:post-transcriptional tethering of RNA polymerase II gene DNA at nuclear periphery"/>
    <property type="evidence" value="ECO:0007669"/>
    <property type="project" value="TreeGrafter"/>
</dbReference>
<protein>
    <recommendedName>
        <fullName evidence="1">PCI domain-containing protein</fullName>
    </recommendedName>
</protein>
<dbReference type="GO" id="GO:0016973">
    <property type="term" value="P:poly(A)+ mRNA export from nucleus"/>
    <property type="evidence" value="ECO:0007669"/>
    <property type="project" value="TreeGrafter"/>
</dbReference>
<dbReference type="GO" id="GO:0006368">
    <property type="term" value="P:transcription elongation by RNA polymerase II"/>
    <property type="evidence" value="ECO:0007669"/>
    <property type="project" value="TreeGrafter"/>
</dbReference>